<dbReference type="SUPFAM" id="SSF51735">
    <property type="entry name" value="NAD(P)-binding Rossmann-fold domains"/>
    <property type="match status" value="1"/>
</dbReference>
<gene>
    <name evidence="2" type="ORF">OIDMADRAFT_180510</name>
</gene>
<dbReference type="AlphaFoldDB" id="A0A0C3CMP0"/>
<dbReference type="InterPro" id="IPR051783">
    <property type="entry name" value="NAD(P)-dependent_oxidoreduct"/>
</dbReference>
<evidence type="ECO:0000313" key="2">
    <source>
        <dbReference type="EMBL" id="KIN00254.1"/>
    </source>
</evidence>
<accession>A0A0C3CMP0</accession>
<organism evidence="2 3">
    <name type="scientific">Oidiodendron maius (strain Zn)</name>
    <dbReference type="NCBI Taxonomy" id="913774"/>
    <lineage>
        <taxon>Eukaryota</taxon>
        <taxon>Fungi</taxon>
        <taxon>Dikarya</taxon>
        <taxon>Ascomycota</taxon>
        <taxon>Pezizomycotina</taxon>
        <taxon>Leotiomycetes</taxon>
        <taxon>Leotiomycetes incertae sedis</taxon>
        <taxon>Myxotrichaceae</taxon>
        <taxon>Oidiodendron</taxon>
    </lineage>
</organism>
<reference evidence="2 3" key="1">
    <citation type="submission" date="2014-04" db="EMBL/GenBank/DDBJ databases">
        <authorList>
            <consortium name="DOE Joint Genome Institute"/>
            <person name="Kuo A."/>
            <person name="Martino E."/>
            <person name="Perotto S."/>
            <person name="Kohler A."/>
            <person name="Nagy L.G."/>
            <person name="Floudas D."/>
            <person name="Copeland A."/>
            <person name="Barry K.W."/>
            <person name="Cichocki N."/>
            <person name="Veneault-Fourrey C."/>
            <person name="LaButti K."/>
            <person name="Lindquist E.A."/>
            <person name="Lipzen A."/>
            <person name="Lundell T."/>
            <person name="Morin E."/>
            <person name="Murat C."/>
            <person name="Sun H."/>
            <person name="Tunlid A."/>
            <person name="Henrissat B."/>
            <person name="Grigoriev I.V."/>
            <person name="Hibbett D.S."/>
            <person name="Martin F."/>
            <person name="Nordberg H.P."/>
            <person name="Cantor M.N."/>
            <person name="Hua S.X."/>
        </authorList>
    </citation>
    <scope>NUCLEOTIDE SEQUENCE [LARGE SCALE GENOMIC DNA]</scope>
    <source>
        <strain evidence="2 3">Zn</strain>
    </source>
</reference>
<protein>
    <recommendedName>
        <fullName evidence="1">NAD-dependent epimerase/dehydratase domain-containing protein</fullName>
    </recommendedName>
</protein>
<dbReference type="GO" id="GO:0004029">
    <property type="term" value="F:aldehyde dehydrogenase (NAD+) activity"/>
    <property type="evidence" value="ECO:0007669"/>
    <property type="project" value="TreeGrafter"/>
</dbReference>
<dbReference type="Proteomes" id="UP000054321">
    <property type="component" value="Unassembled WGS sequence"/>
</dbReference>
<reference evidence="3" key="2">
    <citation type="submission" date="2015-01" db="EMBL/GenBank/DDBJ databases">
        <title>Evolutionary Origins and Diversification of the Mycorrhizal Mutualists.</title>
        <authorList>
            <consortium name="DOE Joint Genome Institute"/>
            <consortium name="Mycorrhizal Genomics Consortium"/>
            <person name="Kohler A."/>
            <person name="Kuo A."/>
            <person name="Nagy L.G."/>
            <person name="Floudas D."/>
            <person name="Copeland A."/>
            <person name="Barry K.W."/>
            <person name="Cichocki N."/>
            <person name="Veneault-Fourrey C."/>
            <person name="LaButti K."/>
            <person name="Lindquist E.A."/>
            <person name="Lipzen A."/>
            <person name="Lundell T."/>
            <person name="Morin E."/>
            <person name="Murat C."/>
            <person name="Riley R."/>
            <person name="Ohm R."/>
            <person name="Sun H."/>
            <person name="Tunlid A."/>
            <person name="Henrissat B."/>
            <person name="Grigoriev I.V."/>
            <person name="Hibbett D.S."/>
            <person name="Martin F."/>
        </authorList>
    </citation>
    <scope>NUCLEOTIDE SEQUENCE [LARGE SCALE GENOMIC DNA]</scope>
    <source>
        <strain evidence="3">Zn</strain>
    </source>
</reference>
<keyword evidence="3" id="KW-1185">Reference proteome</keyword>
<dbReference type="PANTHER" id="PTHR48079:SF6">
    <property type="entry name" value="NAD(P)-BINDING DOMAIN-CONTAINING PROTEIN-RELATED"/>
    <property type="match status" value="1"/>
</dbReference>
<dbReference type="OrthoDB" id="2130169at2759"/>
<evidence type="ECO:0000259" key="1">
    <source>
        <dbReference type="Pfam" id="PF01370"/>
    </source>
</evidence>
<dbReference type="Pfam" id="PF01370">
    <property type="entry name" value="Epimerase"/>
    <property type="match status" value="1"/>
</dbReference>
<dbReference type="Gene3D" id="3.40.50.720">
    <property type="entry name" value="NAD(P)-binding Rossmann-like Domain"/>
    <property type="match status" value="1"/>
</dbReference>
<name>A0A0C3CMP0_OIDMZ</name>
<dbReference type="InterPro" id="IPR036291">
    <property type="entry name" value="NAD(P)-bd_dom_sf"/>
</dbReference>
<sequence>MVTKVFITGVTGYIGGDILYALTKAHPEYEYAALVRGAKGSVVATAYPNIRIVKGDLDDATIIEEESAKANIVIDTADSADHVGATTAIAKGLAAGHSKENPAYWLHLSGTGILTWKDAQSKTFGEPNSQAPYNDLEGVSSLTSLPDFALHRNVDKIVLAASSEAVKTAIITPPTIYGKGRGPGNQRSMQVYDLVARMLQDGEAPVVGRGLSEWDNVHVHDLSDLYVLFVGAIETNNKALDRELWGENGYYLAENGHHVWGDVARQAAEVAFSQGYIKSKELKSVDISTLTGAAISWGQNSRGDAKRARKYLGWKPTKVLKDEIANVVASEAALLELKPGNAV</sequence>
<feature type="domain" description="NAD-dependent epimerase/dehydratase" evidence="1">
    <location>
        <begin position="5"/>
        <end position="234"/>
    </location>
</feature>
<evidence type="ECO:0000313" key="3">
    <source>
        <dbReference type="Proteomes" id="UP000054321"/>
    </source>
</evidence>
<dbReference type="PANTHER" id="PTHR48079">
    <property type="entry name" value="PROTEIN YEEZ"/>
    <property type="match status" value="1"/>
</dbReference>
<dbReference type="GO" id="GO:0005737">
    <property type="term" value="C:cytoplasm"/>
    <property type="evidence" value="ECO:0007669"/>
    <property type="project" value="TreeGrafter"/>
</dbReference>
<proteinExistence type="predicted"/>
<dbReference type="InterPro" id="IPR001509">
    <property type="entry name" value="Epimerase_deHydtase"/>
</dbReference>
<dbReference type="HOGENOM" id="CLU_007383_12_2_1"/>
<dbReference type="EMBL" id="KN832877">
    <property type="protein sequence ID" value="KIN00254.1"/>
    <property type="molecule type" value="Genomic_DNA"/>
</dbReference>
<dbReference type="InParanoid" id="A0A0C3CMP0"/>
<dbReference type="STRING" id="913774.A0A0C3CMP0"/>